<dbReference type="AlphaFoldDB" id="A0A9J6GPK6"/>
<dbReference type="GO" id="GO:0005221">
    <property type="term" value="F:intracellularly cyclic nucleotide-activated monoatomic cation channel activity"/>
    <property type="evidence" value="ECO:0007669"/>
    <property type="project" value="InterPro"/>
</dbReference>
<dbReference type="EMBL" id="JABSTR010000008">
    <property type="protein sequence ID" value="KAH9376576.1"/>
    <property type="molecule type" value="Genomic_DNA"/>
</dbReference>
<evidence type="ECO:0000313" key="7">
    <source>
        <dbReference type="EMBL" id="KAH9376576.1"/>
    </source>
</evidence>
<evidence type="ECO:0000256" key="4">
    <source>
        <dbReference type="ARBA" id="ARBA00023136"/>
    </source>
</evidence>
<dbReference type="InterPro" id="IPR005821">
    <property type="entry name" value="Ion_trans_dom"/>
</dbReference>
<dbReference type="GO" id="GO:0044877">
    <property type="term" value="F:protein-containing complex binding"/>
    <property type="evidence" value="ECO:0007669"/>
    <property type="project" value="TreeGrafter"/>
</dbReference>
<dbReference type="OMA" id="HEWTILF"/>
<feature type="signal peptide" evidence="5">
    <location>
        <begin position="1"/>
        <end position="21"/>
    </location>
</feature>
<dbReference type="Proteomes" id="UP000821853">
    <property type="component" value="Unassembled WGS sequence"/>
</dbReference>
<dbReference type="Gene3D" id="1.10.287.70">
    <property type="match status" value="1"/>
</dbReference>
<gene>
    <name evidence="7" type="ORF">HPB48_002529</name>
</gene>
<protein>
    <recommendedName>
        <fullName evidence="6">Ion transport domain-containing protein</fullName>
    </recommendedName>
</protein>
<dbReference type="OrthoDB" id="421226at2759"/>
<sequence>MYYVLLANLVILSGELGFVSKTYPCVFVADSFADLVYLLDIVVQFRTGYLEQGLMVCEARKLAGHYVRSKPFLMDLLALTPLDLLQFQIGIAPLLRFPRFIKVYRCYRFYYMVESRTIYPNLWRVVNLIHILLLLSHWFGCFYYMLSEFENYDGDWTYHKPDSPEWKALGRKYLASLYWSTLTLTTIGDLVTPSSNLQYAPFSFLPQAACTCVCIRSIEF</sequence>
<keyword evidence="3" id="KW-1133">Transmembrane helix</keyword>
<keyword evidence="2" id="KW-0812">Transmembrane</keyword>
<evidence type="ECO:0000256" key="2">
    <source>
        <dbReference type="ARBA" id="ARBA00022692"/>
    </source>
</evidence>
<evidence type="ECO:0000313" key="8">
    <source>
        <dbReference type="Proteomes" id="UP000821853"/>
    </source>
</evidence>
<name>A0A9J6GPK6_HAELO</name>
<evidence type="ECO:0000259" key="6">
    <source>
        <dbReference type="Pfam" id="PF00520"/>
    </source>
</evidence>
<comment type="subcellular location">
    <subcellularLocation>
        <location evidence="1">Membrane</location>
        <topology evidence="1">Multi-pass membrane protein</topology>
    </subcellularLocation>
</comment>
<comment type="caution">
    <text evidence="7">The sequence shown here is derived from an EMBL/GenBank/DDBJ whole genome shotgun (WGS) entry which is preliminary data.</text>
</comment>
<reference evidence="7 8" key="1">
    <citation type="journal article" date="2020" name="Cell">
        <title>Large-Scale Comparative Analyses of Tick Genomes Elucidate Their Genetic Diversity and Vector Capacities.</title>
        <authorList>
            <consortium name="Tick Genome and Microbiome Consortium (TIGMIC)"/>
            <person name="Jia N."/>
            <person name="Wang J."/>
            <person name="Shi W."/>
            <person name="Du L."/>
            <person name="Sun Y."/>
            <person name="Zhan W."/>
            <person name="Jiang J.F."/>
            <person name="Wang Q."/>
            <person name="Zhang B."/>
            <person name="Ji P."/>
            <person name="Bell-Sakyi L."/>
            <person name="Cui X.M."/>
            <person name="Yuan T.T."/>
            <person name="Jiang B.G."/>
            <person name="Yang W.F."/>
            <person name="Lam T.T."/>
            <person name="Chang Q.C."/>
            <person name="Ding S.J."/>
            <person name="Wang X.J."/>
            <person name="Zhu J.G."/>
            <person name="Ruan X.D."/>
            <person name="Zhao L."/>
            <person name="Wei J.T."/>
            <person name="Ye R.Z."/>
            <person name="Que T.C."/>
            <person name="Du C.H."/>
            <person name="Zhou Y.H."/>
            <person name="Cheng J.X."/>
            <person name="Dai P.F."/>
            <person name="Guo W.B."/>
            <person name="Han X.H."/>
            <person name="Huang E.J."/>
            <person name="Li L.F."/>
            <person name="Wei W."/>
            <person name="Gao Y.C."/>
            <person name="Liu J.Z."/>
            <person name="Shao H.Z."/>
            <person name="Wang X."/>
            <person name="Wang C.C."/>
            <person name="Yang T.C."/>
            <person name="Huo Q.B."/>
            <person name="Li W."/>
            <person name="Chen H.Y."/>
            <person name="Chen S.E."/>
            <person name="Zhou L.G."/>
            <person name="Ni X.B."/>
            <person name="Tian J.H."/>
            <person name="Sheng Y."/>
            <person name="Liu T."/>
            <person name="Pan Y.S."/>
            <person name="Xia L.Y."/>
            <person name="Li J."/>
            <person name="Zhao F."/>
            <person name="Cao W.C."/>
        </authorList>
    </citation>
    <scope>NUCLEOTIDE SEQUENCE [LARGE SCALE GENOMIC DNA]</scope>
    <source>
        <strain evidence="7">HaeL-2018</strain>
    </source>
</reference>
<evidence type="ECO:0000256" key="3">
    <source>
        <dbReference type="ARBA" id="ARBA00022989"/>
    </source>
</evidence>
<evidence type="ECO:0000256" key="5">
    <source>
        <dbReference type="SAM" id="SignalP"/>
    </source>
</evidence>
<proteinExistence type="predicted"/>
<dbReference type="VEuPathDB" id="VectorBase:HLOH_042983"/>
<keyword evidence="5" id="KW-0732">Signal</keyword>
<accession>A0A9J6GPK6</accession>
<dbReference type="SUPFAM" id="SSF81324">
    <property type="entry name" value="Voltage-gated potassium channels"/>
    <property type="match status" value="1"/>
</dbReference>
<evidence type="ECO:0000256" key="1">
    <source>
        <dbReference type="ARBA" id="ARBA00004141"/>
    </source>
</evidence>
<feature type="domain" description="Ion transport" evidence="6">
    <location>
        <begin position="3"/>
        <end position="195"/>
    </location>
</feature>
<dbReference type="Pfam" id="PF00520">
    <property type="entry name" value="Ion_trans"/>
    <property type="match status" value="1"/>
</dbReference>
<dbReference type="InterPro" id="IPR050866">
    <property type="entry name" value="CNG_cation_channel"/>
</dbReference>
<keyword evidence="8" id="KW-1185">Reference proteome</keyword>
<organism evidence="7 8">
    <name type="scientific">Haemaphysalis longicornis</name>
    <name type="common">Bush tick</name>
    <dbReference type="NCBI Taxonomy" id="44386"/>
    <lineage>
        <taxon>Eukaryota</taxon>
        <taxon>Metazoa</taxon>
        <taxon>Ecdysozoa</taxon>
        <taxon>Arthropoda</taxon>
        <taxon>Chelicerata</taxon>
        <taxon>Arachnida</taxon>
        <taxon>Acari</taxon>
        <taxon>Parasitiformes</taxon>
        <taxon>Ixodida</taxon>
        <taxon>Ixodoidea</taxon>
        <taxon>Ixodidae</taxon>
        <taxon>Haemaphysalinae</taxon>
        <taxon>Haemaphysalis</taxon>
    </lineage>
</organism>
<feature type="chain" id="PRO_5039947086" description="Ion transport domain-containing protein" evidence="5">
    <location>
        <begin position="22"/>
        <end position="220"/>
    </location>
</feature>
<keyword evidence="4" id="KW-0472">Membrane</keyword>
<dbReference type="PANTHER" id="PTHR45638:SF7">
    <property type="entry name" value="CYCLIC NUCLEOTIDE-GATED ION CHANNEL-LIKE, ISOFORM E"/>
    <property type="match status" value="1"/>
</dbReference>
<dbReference type="PANTHER" id="PTHR45638">
    <property type="entry name" value="CYCLIC NUCLEOTIDE-GATED CATION CHANNEL SUBUNIT A"/>
    <property type="match status" value="1"/>
</dbReference>
<dbReference type="GO" id="GO:0016020">
    <property type="term" value="C:membrane"/>
    <property type="evidence" value="ECO:0007669"/>
    <property type="project" value="UniProtKB-SubCell"/>
</dbReference>